<dbReference type="InterPro" id="IPR036879">
    <property type="entry name" value="TF_MADSbox_sf"/>
</dbReference>
<dbReference type="EMBL" id="OX465079">
    <property type="protein sequence ID" value="CAI9277131.1"/>
    <property type="molecule type" value="Genomic_DNA"/>
</dbReference>
<dbReference type="GO" id="GO:0046983">
    <property type="term" value="F:protein dimerization activity"/>
    <property type="evidence" value="ECO:0007669"/>
    <property type="project" value="InterPro"/>
</dbReference>
<evidence type="ECO:0000259" key="6">
    <source>
        <dbReference type="PROSITE" id="PS50066"/>
    </source>
</evidence>
<evidence type="ECO:0000256" key="3">
    <source>
        <dbReference type="ARBA" id="ARBA00023125"/>
    </source>
</evidence>
<evidence type="ECO:0000256" key="2">
    <source>
        <dbReference type="ARBA" id="ARBA00023015"/>
    </source>
</evidence>
<dbReference type="SUPFAM" id="SSF55455">
    <property type="entry name" value="SRF-like"/>
    <property type="match status" value="1"/>
</dbReference>
<organism evidence="7 8">
    <name type="scientific">Lactuca saligna</name>
    <name type="common">Willowleaf lettuce</name>
    <dbReference type="NCBI Taxonomy" id="75948"/>
    <lineage>
        <taxon>Eukaryota</taxon>
        <taxon>Viridiplantae</taxon>
        <taxon>Streptophyta</taxon>
        <taxon>Embryophyta</taxon>
        <taxon>Tracheophyta</taxon>
        <taxon>Spermatophyta</taxon>
        <taxon>Magnoliopsida</taxon>
        <taxon>eudicotyledons</taxon>
        <taxon>Gunneridae</taxon>
        <taxon>Pentapetalae</taxon>
        <taxon>asterids</taxon>
        <taxon>campanulids</taxon>
        <taxon>Asterales</taxon>
        <taxon>Asteraceae</taxon>
        <taxon>Cichorioideae</taxon>
        <taxon>Cichorieae</taxon>
        <taxon>Lactucinae</taxon>
        <taxon>Lactuca</taxon>
    </lineage>
</organism>
<dbReference type="Pfam" id="PF00319">
    <property type="entry name" value="SRF-TF"/>
    <property type="match status" value="1"/>
</dbReference>
<keyword evidence="3" id="KW-0238">DNA-binding</keyword>
<dbReference type="Gene3D" id="3.40.1810.10">
    <property type="entry name" value="Transcription factor, MADS-box"/>
    <property type="match status" value="1"/>
</dbReference>
<dbReference type="GO" id="GO:0000981">
    <property type="term" value="F:DNA-binding transcription factor activity, RNA polymerase II-specific"/>
    <property type="evidence" value="ECO:0007669"/>
    <property type="project" value="TreeGrafter"/>
</dbReference>
<dbReference type="GO" id="GO:0005634">
    <property type="term" value="C:nucleus"/>
    <property type="evidence" value="ECO:0007669"/>
    <property type="project" value="UniProtKB-SubCell"/>
</dbReference>
<dbReference type="PANTHER" id="PTHR11945:SF554">
    <property type="entry name" value="AGAMOUS-LIKE MADS-BOX PROTEIN AGL82"/>
    <property type="match status" value="1"/>
</dbReference>
<dbReference type="PANTHER" id="PTHR11945">
    <property type="entry name" value="MADS BOX PROTEIN"/>
    <property type="match status" value="1"/>
</dbReference>
<evidence type="ECO:0000313" key="7">
    <source>
        <dbReference type="EMBL" id="CAI9277131.1"/>
    </source>
</evidence>
<sequence length="392" mass="45411">MGRAKVHMEPINNNKKRKVTFHRRKNCLIKKALELTTLCDVKVSMIIRTDQQEPEIFPPDPRQVKGLIDLYKRQKSMDPGKIRYFSLSDFFNGRKIDIEQEPAKEKKKNMEAKYPTWFEFLNNSSGVQLMEFAFGLEAKIDIVKRKIESLKADKIKNLDHHVNYPGTLLDVHSSFVTPSINPSPLPMNYNHPVFDPSHLFTDQINFNMHPTSPNSEILKLLMNDNDDCYDNENFGLQPELPTMIPMNYNDPVFADQNSFNMQSENPISETLKLVSRENDDFSHYENFSLQPEPQTMIPMGYNDLVFSDQNSIHMQSENPNLETLNLVTRENDDCYDYENFSLTPETSTFGLPFETPKWPSFMHMNPVSTYESSSQITEYSAGADGNDYHYIV</sequence>
<protein>
    <recommendedName>
        <fullName evidence="6">MADS-box domain-containing protein</fullName>
    </recommendedName>
</protein>
<evidence type="ECO:0000256" key="4">
    <source>
        <dbReference type="ARBA" id="ARBA00023163"/>
    </source>
</evidence>
<dbReference type="GO" id="GO:0000978">
    <property type="term" value="F:RNA polymerase II cis-regulatory region sequence-specific DNA binding"/>
    <property type="evidence" value="ECO:0007669"/>
    <property type="project" value="TreeGrafter"/>
</dbReference>
<evidence type="ECO:0000256" key="1">
    <source>
        <dbReference type="ARBA" id="ARBA00004123"/>
    </source>
</evidence>
<evidence type="ECO:0000313" key="8">
    <source>
        <dbReference type="Proteomes" id="UP001177003"/>
    </source>
</evidence>
<proteinExistence type="predicted"/>
<keyword evidence="8" id="KW-1185">Reference proteome</keyword>
<dbReference type="SMART" id="SM00432">
    <property type="entry name" value="MADS"/>
    <property type="match status" value="1"/>
</dbReference>
<feature type="domain" description="MADS-box" evidence="6">
    <location>
        <begin position="1"/>
        <end position="47"/>
    </location>
</feature>
<gene>
    <name evidence="7" type="ORF">LSALG_LOCUS17074</name>
</gene>
<keyword evidence="4" id="KW-0804">Transcription</keyword>
<dbReference type="PRINTS" id="PR00404">
    <property type="entry name" value="MADSDOMAIN"/>
</dbReference>
<name>A0AA35YN60_LACSI</name>
<dbReference type="AlphaFoldDB" id="A0AA35YN60"/>
<dbReference type="InterPro" id="IPR002100">
    <property type="entry name" value="TF_MADSbox"/>
</dbReference>
<dbReference type="PROSITE" id="PS50066">
    <property type="entry name" value="MADS_BOX_2"/>
    <property type="match status" value="1"/>
</dbReference>
<evidence type="ECO:0000256" key="5">
    <source>
        <dbReference type="ARBA" id="ARBA00023242"/>
    </source>
</evidence>
<dbReference type="CDD" id="cd00120">
    <property type="entry name" value="MADS"/>
    <property type="match status" value="1"/>
</dbReference>
<reference evidence="7" key="1">
    <citation type="submission" date="2023-04" db="EMBL/GenBank/DDBJ databases">
        <authorList>
            <person name="Vijverberg K."/>
            <person name="Xiong W."/>
            <person name="Schranz E."/>
        </authorList>
    </citation>
    <scope>NUCLEOTIDE SEQUENCE</scope>
</reference>
<accession>A0AA35YN60</accession>
<dbReference type="Proteomes" id="UP001177003">
    <property type="component" value="Chromosome 3"/>
</dbReference>
<comment type="subcellular location">
    <subcellularLocation>
        <location evidence="1">Nucleus</location>
    </subcellularLocation>
</comment>
<keyword evidence="5" id="KW-0539">Nucleus</keyword>
<keyword evidence="2" id="KW-0805">Transcription regulation</keyword>